<organism evidence="1 2">
    <name type="scientific">Brachionus plicatilis</name>
    <name type="common">Marine rotifer</name>
    <name type="synonym">Brachionus muelleri</name>
    <dbReference type="NCBI Taxonomy" id="10195"/>
    <lineage>
        <taxon>Eukaryota</taxon>
        <taxon>Metazoa</taxon>
        <taxon>Spiralia</taxon>
        <taxon>Gnathifera</taxon>
        <taxon>Rotifera</taxon>
        <taxon>Eurotatoria</taxon>
        <taxon>Monogononta</taxon>
        <taxon>Pseudotrocha</taxon>
        <taxon>Ploima</taxon>
        <taxon>Brachionidae</taxon>
        <taxon>Brachionus</taxon>
    </lineage>
</organism>
<comment type="caution">
    <text evidence="1">The sequence shown here is derived from an EMBL/GenBank/DDBJ whole genome shotgun (WGS) entry which is preliminary data.</text>
</comment>
<sequence>MTAKIKNVGSLNQFSHLKSTDFSRATKNKRNDKSPFFFETIQYKNKYVLMRKIIIRKKGATSLISQILTCYKNFKKTSHDFELFQKYENYNASIFNITIM</sequence>
<accession>A0A3M7ST06</accession>
<protein>
    <submittedName>
        <fullName evidence="1">Uncharacterized protein</fullName>
    </submittedName>
</protein>
<evidence type="ECO:0000313" key="1">
    <source>
        <dbReference type="EMBL" id="RNA38876.1"/>
    </source>
</evidence>
<proteinExistence type="predicted"/>
<dbReference type="AlphaFoldDB" id="A0A3M7ST06"/>
<reference evidence="1 2" key="1">
    <citation type="journal article" date="2018" name="Sci. Rep.">
        <title>Genomic signatures of local adaptation to the degree of environmental predictability in rotifers.</title>
        <authorList>
            <person name="Franch-Gras L."/>
            <person name="Hahn C."/>
            <person name="Garcia-Roger E.M."/>
            <person name="Carmona M.J."/>
            <person name="Serra M."/>
            <person name="Gomez A."/>
        </authorList>
    </citation>
    <scope>NUCLEOTIDE SEQUENCE [LARGE SCALE GENOMIC DNA]</scope>
    <source>
        <strain evidence="1">HYR1</strain>
    </source>
</reference>
<dbReference type="Proteomes" id="UP000276133">
    <property type="component" value="Unassembled WGS sequence"/>
</dbReference>
<evidence type="ECO:0000313" key="2">
    <source>
        <dbReference type="Proteomes" id="UP000276133"/>
    </source>
</evidence>
<dbReference type="EMBL" id="REGN01000811">
    <property type="protein sequence ID" value="RNA38876.1"/>
    <property type="molecule type" value="Genomic_DNA"/>
</dbReference>
<name>A0A3M7ST06_BRAPC</name>
<keyword evidence="2" id="KW-1185">Reference proteome</keyword>
<gene>
    <name evidence="1" type="ORF">BpHYR1_044372</name>
</gene>